<keyword evidence="3" id="KW-1185">Reference proteome</keyword>
<gene>
    <name evidence="2" type="ORF">H010_11534</name>
</gene>
<dbReference type="OrthoDB" id="9801841at2"/>
<evidence type="ECO:0000259" key="1">
    <source>
        <dbReference type="PROSITE" id="PS51746"/>
    </source>
</evidence>
<dbReference type="SMART" id="SM00331">
    <property type="entry name" value="PP2C_SIG"/>
    <property type="match status" value="1"/>
</dbReference>
<dbReference type="SUPFAM" id="SSF81606">
    <property type="entry name" value="PP2C-like"/>
    <property type="match status" value="1"/>
</dbReference>
<dbReference type="Proteomes" id="UP001152876">
    <property type="component" value="Unassembled WGS sequence"/>
</dbReference>
<dbReference type="InterPro" id="IPR036457">
    <property type="entry name" value="PPM-type-like_dom_sf"/>
</dbReference>
<dbReference type="Pfam" id="PF13672">
    <property type="entry name" value="PP2C_2"/>
    <property type="match status" value="1"/>
</dbReference>
<protein>
    <submittedName>
        <fullName evidence="2">Protein serine/threonine phosphatase</fullName>
    </submittedName>
</protein>
<name>A0A9X4SA32_9BURK</name>
<dbReference type="NCBIfam" id="NF033484">
    <property type="entry name" value="Stp1_PP2C_phos"/>
    <property type="match status" value="1"/>
</dbReference>
<dbReference type="AlphaFoldDB" id="A0A9X4SA32"/>
<proteinExistence type="predicted"/>
<reference evidence="2" key="1">
    <citation type="submission" date="2013-01" db="EMBL/GenBank/DDBJ databases">
        <title>Genome draft of Hydrogenophaga taeniospiralis 2K1.</title>
        <authorList>
            <person name="Gomila M."/>
            <person name="Lalucat J."/>
        </authorList>
    </citation>
    <scope>NUCLEOTIDE SEQUENCE</scope>
    <source>
        <strain evidence="2">CCUG 15921</strain>
    </source>
</reference>
<dbReference type="SMART" id="SM00332">
    <property type="entry name" value="PP2Cc"/>
    <property type="match status" value="1"/>
</dbReference>
<dbReference type="PANTHER" id="PTHR47992">
    <property type="entry name" value="PROTEIN PHOSPHATASE"/>
    <property type="match status" value="1"/>
</dbReference>
<dbReference type="InterPro" id="IPR015655">
    <property type="entry name" value="PP2C"/>
</dbReference>
<dbReference type="PROSITE" id="PS51746">
    <property type="entry name" value="PPM_2"/>
    <property type="match status" value="1"/>
</dbReference>
<evidence type="ECO:0000313" key="3">
    <source>
        <dbReference type="Proteomes" id="UP001152876"/>
    </source>
</evidence>
<dbReference type="CDD" id="cd00143">
    <property type="entry name" value="PP2Cc"/>
    <property type="match status" value="1"/>
</dbReference>
<feature type="domain" description="PPM-type phosphatase" evidence="1">
    <location>
        <begin position="4"/>
        <end position="245"/>
    </location>
</feature>
<evidence type="ECO:0000313" key="2">
    <source>
        <dbReference type="EMBL" id="MDG5975889.1"/>
    </source>
</evidence>
<comment type="caution">
    <text evidence="2">The sequence shown here is derived from an EMBL/GenBank/DDBJ whole genome shotgun (WGS) entry which is preliminary data.</text>
</comment>
<dbReference type="EMBL" id="AOGK01000009">
    <property type="protein sequence ID" value="MDG5975889.1"/>
    <property type="molecule type" value="Genomic_DNA"/>
</dbReference>
<sequence length="261" mass="28381">MIFEYFSLTDPGLVRDNNEDSIALDVDNHVVVLADGMGGYNAGEVASAMATTFIKTELGRWMTEGGYEANGREIKRAMEICIDNANRSIFNAANSNPQYAGMGTTLVMAVFQGVRSFIGHVGDSRCYRLRGGEFVQLTRDHSLLQEQIDAGLISQEQAQFATHKNLVTRALGVEDTVLLEVNEYRAEDGDLYLFCSDGLSDMIPDSRLAAILASDGTLEAKTNALIDAANDAGGRDNISVILAYARSKPLRKGLLSRMLGQ</sequence>
<dbReference type="Gene3D" id="3.60.40.10">
    <property type="entry name" value="PPM-type phosphatase domain"/>
    <property type="match status" value="1"/>
</dbReference>
<dbReference type="RefSeq" id="WP_068176524.1">
    <property type="nucleotide sequence ID" value="NZ_AOGK01000009.1"/>
</dbReference>
<organism evidence="2 3">
    <name type="scientific">Hydrogenophaga taeniospiralis CCUG 15921</name>
    <dbReference type="NCBI Taxonomy" id="1281780"/>
    <lineage>
        <taxon>Bacteria</taxon>
        <taxon>Pseudomonadati</taxon>
        <taxon>Pseudomonadota</taxon>
        <taxon>Betaproteobacteria</taxon>
        <taxon>Burkholderiales</taxon>
        <taxon>Comamonadaceae</taxon>
        <taxon>Hydrogenophaga</taxon>
    </lineage>
</organism>
<accession>A0A9X4SA32</accession>
<dbReference type="InterPro" id="IPR001932">
    <property type="entry name" value="PPM-type_phosphatase-like_dom"/>
</dbReference>
<dbReference type="GO" id="GO:0004722">
    <property type="term" value="F:protein serine/threonine phosphatase activity"/>
    <property type="evidence" value="ECO:0007669"/>
    <property type="project" value="InterPro"/>
</dbReference>